<proteinExistence type="inferred from homology"/>
<evidence type="ECO:0000256" key="3">
    <source>
        <dbReference type="ARBA" id="ARBA00022723"/>
    </source>
</evidence>
<dbReference type="SUPFAM" id="SSF57868">
    <property type="entry name" value="Metallothionein"/>
    <property type="match status" value="1"/>
</dbReference>
<keyword evidence="4 5" id="KW-0480">Metal-thiolate cluster</keyword>
<dbReference type="InterPro" id="IPR017854">
    <property type="entry name" value="Metalthion_dom_sf"/>
</dbReference>
<dbReference type="PANTHER" id="PTHR23299:SF22">
    <property type="entry name" value="METALLOTHIONEIN-1G"/>
    <property type="match status" value="1"/>
</dbReference>
<dbReference type="GeneID" id="116555422"/>
<organism evidence="6 8">
    <name type="scientific">Sapajus apella</name>
    <name type="common">Brown-capped capuchin</name>
    <name type="synonym">Cebus apella</name>
    <dbReference type="NCBI Taxonomy" id="9515"/>
    <lineage>
        <taxon>Eukaryota</taxon>
        <taxon>Metazoa</taxon>
        <taxon>Chordata</taxon>
        <taxon>Craniata</taxon>
        <taxon>Vertebrata</taxon>
        <taxon>Euteleostomi</taxon>
        <taxon>Mammalia</taxon>
        <taxon>Eutheria</taxon>
        <taxon>Euarchontoglires</taxon>
        <taxon>Primates</taxon>
        <taxon>Haplorrhini</taxon>
        <taxon>Platyrrhini</taxon>
        <taxon>Cebidae</taxon>
        <taxon>Cebinae</taxon>
        <taxon>Sapajus</taxon>
    </lineage>
</organism>
<evidence type="ECO:0000313" key="8">
    <source>
        <dbReference type="RefSeq" id="XP_032139818.1"/>
    </source>
</evidence>
<comment type="similarity">
    <text evidence="2 5">Belongs to the metallothionein superfamily. Type 1 family.</text>
</comment>
<evidence type="ECO:0000256" key="5">
    <source>
        <dbReference type="RuleBase" id="RU000621"/>
    </source>
</evidence>
<dbReference type="AlphaFoldDB" id="A0A6J3IBB5"/>
<evidence type="ECO:0000313" key="6">
    <source>
        <dbReference type="Proteomes" id="UP000504640"/>
    </source>
</evidence>
<comment type="function">
    <text evidence="1">Metallothioneins have a high content of cysteine residues that bind various heavy metals; these proteins are transcriptionally regulated by both heavy metals and glucocorticoids.</text>
</comment>
<name>A0A6J3IBB5_SAPAP</name>
<dbReference type="Gene3D" id="4.10.10.10">
    <property type="entry name" value="Metallothionein Isoform II"/>
    <property type="match status" value="1"/>
</dbReference>
<dbReference type="InterPro" id="IPR018064">
    <property type="entry name" value="Metalthion_vert_metal_BS"/>
</dbReference>
<dbReference type="GO" id="GO:0071280">
    <property type="term" value="P:cellular response to copper ion"/>
    <property type="evidence" value="ECO:0007669"/>
    <property type="project" value="TreeGrafter"/>
</dbReference>
<dbReference type="GO" id="GO:0005634">
    <property type="term" value="C:nucleus"/>
    <property type="evidence" value="ECO:0007669"/>
    <property type="project" value="TreeGrafter"/>
</dbReference>
<dbReference type="InterPro" id="IPR023587">
    <property type="entry name" value="Metalthion_dom_sf_vert"/>
</dbReference>
<evidence type="ECO:0000256" key="1">
    <source>
        <dbReference type="ARBA" id="ARBA00002597"/>
    </source>
</evidence>
<dbReference type="Proteomes" id="UP000504640">
    <property type="component" value="Unplaced"/>
</dbReference>
<dbReference type="Pfam" id="PF00131">
    <property type="entry name" value="Metallothio"/>
    <property type="match status" value="1"/>
</dbReference>
<evidence type="ECO:0000313" key="7">
    <source>
        <dbReference type="RefSeq" id="XP_032139817.1"/>
    </source>
</evidence>
<dbReference type="RefSeq" id="XP_032139817.1">
    <property type="nucleotide sequence ID" value="XM_032283926.1"/>
</dbReference>
<dbReference type="PROSITE" id="PS00203">
    <property type="entry name" value="METALLOTHIONEIN_VRT"/>
    <property type="match status" value="1"/>
</dbReference>
<keyword evidence="3 5" id="KW-0479">Metal-binding</keyword>
<dbReference type="GO" id="GO:0071276">
    <property type="term" value="P:cellular response to cadmium ion"/>
    <property type="evidence" value="ECO:0007669"/>
    <property type="project" value="TreeGrafter"/>
</dbReference>
<evidence type="ECO:0000256" key="2">
    <source>
        <dbReference type="ARBA" id="ARBA00007283"/>
    </source>
</evidence>
<dbReference type="InterPro" id="IPR000006">
    <property type="entry name" value="Metalthion_vert"/>
</dbReference>
<sequence>MDPNCSCAAGGSCTCASSCKCKECACTSCKKSCCSCCPVGCANCAQGRICKGASEKCSCCASCQDSPALRYRKNDLNKFGIFFPDNHGLTIFVSLL</sequence>
<reference evidence="7 8" key="1">
    <citation type="submission" date="2025-04" db="UniProtKB">
        <authorList>
            <consortium name="RefSeq"/>
        </authorList>
    </citation>
    <scope>IDENTIFICATION</scope>
    <source>
        <tissue evidence="7 8">Blood</tissue>
    </source>
</reference>
<protein>
    <recommendedName>
        <fullName evidence="5">Metallothionein</fullName>
    </recommendedName>
</protein>
<dbReference type="RefSeq" id="XP_032139818.1">
    <property type="nucleotide sequence ID" value="XM_032283927.1"/>
</dbReference>
<evidence type="ECO:0000256" key="4">
    <source>
        <dbReference type="ARBA" id="ARBA00022851"/>
    </source>
</evidence>
<dbReference type="GO" id="GO:0010273">
    <property type="term" value="P:detoxification of copper ion"/>
    <property type="evidence" value="ECO:0007669"/>
    <property type="project" value="TreeGrafter"/>
</dbReference>
<dbReference type="PRINTS" id="PR00860">
    <property type="entry name" value="MTVERTEBRATE"/>
</dbReference>
<dbReference type="GO" id="GO:0005737">
    <property type="term" value="C:cytoplasm"/>
    <property type="evidence" value="ECO:0007669"/>
    <property type="project" value="TreeGrafter"/>
</dbReference>
<dbReference type="FunFam" id="4.10.10.10:FF:000001">
    <property type="entry name" value="Metallothionein"/>
    <property type="match status" value="1"/>
</dbReference>
<keyword evidence="6" id="KW-1185">Reference proteome</keyword>
<gene>
    <name evidence="7 8" type="primary">LOC116555422</name>
</gene>
<dbReference type="GO" id="GO:0071294">
    <property type="term" value="P:cellular response to zinc ion"/>
    <property type="evidence" value="ECO:0007669"/>
    <property type="project" value="TreeGrafter"/>
</dbReference>
<dbReference type="GO" id="GO:0006882">
    <property type="term" value="P:intracellular zinc ion homeostasis"/>
    <property type="evidence" value="ECO:0007669"/>
    <property type="project" value="TreeGrafter"/>
</dbReference>
<dbReference type="GO" id="GO:0046872">
    <property type="term" value="F:metal ion binding"/>
    <property type="evidence" value="ECO:0007669"/>
    <property type="project" value="UniProtKB-KW"/>
</dbReference>
<accession>A0A6J3IBB5</accession>
<dbReference type="PANTHER" id="PTHR23299">
    <property type="entry name" value="METALLOTHIONEIN"/>
    <property type="match status" value="1"/>
</dbReference>